<name>A0AAD3NAJ0_LATJO</name>
<feature type="region of interest" description="Disordered" evidence="1">
    <location>
        <begin position="226"/>
        <end position="271"/>
    </location>
</feature>
<dbReference type="AlphaFoldDB" id="A0AAD3NAJ0"/>
<dbReference type="PANTHER" id="PTHR32493:SF0">
    <property type="entry name" value="SUSHI DOMAIN-CONTAINING PROTEIN 5"/>
    <property type="match status" value="1"/>
</dbReference>
<protein>
    <submittedName>
        <fullName evidence="2">Sushi domain-containing protein 5</fullName>
    </submittedName>
</protein>
<proteinExistence type="predicted"/>
<gene>
    <name evidence="2" type="ORF">AKAME5_002086700</name>
</gene>
<evidence type="ECO:0000313" key="3">
    <source>
        <dbReference type="Proteomes" id="UP001279410"/>
    </source>
</evidence>
<feature type="compositionally biased region" description="Basic and acidic residues" evidence="1">
    <location>
        <begin position="255"/>
        <end position="271"/>
    </location>
</feature>
<reference evidence="2" key="1">
    <citation type="submission" date="2022-08" db="EMBL/GenBank/DDBJ databases">
        <title>Genome sequencing of akame (Lates japonicus).</title>
        <authorList>
            <person name="Hashiguchi Y."/>
            <person name="Takahashi H."/>
        </authorList>
    </citation>
    <scope>NUCLEOTIDE SEQUENCE</scope>
    <source>
        <strain evidence="2">Kochi</strain>
    </source>
</reference>
<dbReference type="GO" id="GO:0007219">
    <property type="term" value="P:Notch signaling pathway"/>
    <property type="evidence" value="ECO:0007669"/>
    <property type="project" value="TreeGrafter"/>
</dbReference>
<sequence length="271" mass="30032">MPGLSCGDLCCECRRSEQAVLDLRTPSGLQGFRDASGPGSATCPLWHQRRESGHAVVNAFPLHPGWLYGGTVGTTVCNVVGSALKAVDVRTENATEDAAHLVAFCIKDKGEPCGDLYFSCNARRPQGHNCPTWAGERCTVCAGLRVMPSGRSAFSLLWRQLWRVVRLVGAFVSKRPDVACQLIKRRLFLCFLTRLSHKTMRTGSQIPTEKRSTIARDQRRLLQQVYPGGMEPRTEEKISEEQQATSCVELEEEHQDQHGEQEDGGDDYAKI</sequence>
<keyword evidence="3" id="KW-1185">Reference proteome</keyword>
<dbReference type="InterPro" id="IPR053298">
    <property type="entry name" value="Sushi_domain_protein"/>
</dbReference>
<comment type="caution">
    <text evidence="2">The sequence shown here is derived from an EMBL/GenBank/DDBJ whole genome shotgun (WGS) entry which is preliminary data.</text>
</comment>
<dbReference type="PANTHER" id="PTHR32493">
    <property type="entry name" value="SUSHI DOMAIN-CONTAINING PROTEIN 5"/>
    <property type="match status" value="1"/>
</dbReference>
<dbReference type="Proteomes" id="UP001279410">
    <property type="component" value="Unassembled WGS sequence"/>
</dbReference>
<dbReference type="EMBL" id="BRZM01000249">
    <property type="protein sequence ID" value="GLD69553.1"/>
    <property type="molecule type" value="Genomic_DNA"/>
</dbReference>
<accession>A0AAD3NAJ0</accession>
<organism evidence="2 3">
    <name type="scientific">Lates japonicus</name>
    <name type="common">Japanese lates</name>
    <dbReference type="NCBI Taxonomy" id="270547"/>
    <lineage>
        <taxon>Eukaryota</taxon>
        <taxon>Metazoa</taxon>
        <taxon>Chordata</taxon>
        <taxon>Craniata</taxon>
        <taxon>Vertebrata</taxon>
        <taxon>Euteleostomi</taxon>
        <taxon>Actinopterygii</taxon>
        <taxon>Neopterygii</taxon>
        <taxon>Teleostei</taxon>
        <taxon>Neoteleostei</taxon>
        <taxon>Acanthomorphata</taxon>
        <taxon>Carangaria</taxon>
        <taxon>Carangaria incertae sedis</taxon>
        <taxon>Centropomidae</taxon>
        <taxon>Lates</taxon>
    </lineage>
</organism>
<evidence type="ECO:0000313" key="2">
    <source>
        <dbReference type="EMBL" id="GLD69553.1"/>
    </source>
</evidence>
<evidence type="ECO:0000256" key="1">
    <source>
        <dbReference type="SAM" id="MobiDB-lite"/>
    </source>
</evidence>